<evidence type="ECO:0000256" key="3">
    <source>
        <dbReference type="ARBA" id="ARBA00022840"/>
    </source>
</evidence>
<evidence type="ECO:0000313" key="6">
    <source>
        <dbReference type="EMBL" id="GAX91431.1"/>
    </source>
</evidence>
<dbReference type="GO" id="GO:0005524">
    <property type="term" value="F:ATP binding"/>
    <property type="evidence" value="ECO:0007669"/>
    <property type="project" value="UniProtKB-KW"/>
</dbReference>
<keyword evidence="2" id="KW-0547">Nucleotide-binding</keyword>
<keyword evidence="1" id="KW-0813">Transport</keyword>
<dbReference type="GO" id="GO:0016887">
    <property type="term" value="F:ATP hydrolysis activity"/>
    <property type="evidence" value="ECO:0007669"/>
    <property type="project" value="InterPro"/>
</dbReference>
<dbReference type="SMART" id="SM00382">
    <property type="entry name" value="AAA"/>
    <property type="match status" value="1"/>
</dbReference>
<dbReference type="RefSeq" id="WP_096183218.1">
    <property type="nucleotide sequence ID" value="NZ_BDUF01000095.1"/>
</dbReference>
<dbReference type="Proteomes" id="UP000217785">
    <property type="component" value="Unassembled WGS sequence"/>
</dbReference>
<dbReference type="PANTHER" id="PTHR42794:SF1">
    <property type="entry name" value="HEMIN IMPORT ATP-BINDING PROTEIN HMUV"/>
    <property type="match status" value="1"/>
</dbReference>
<reference evidence="7" key="1">
    <citation type="submission" date="2017-07" db="EMBL/GenBank/DDBJ databases">
        <title>Draft genome sequence of Effusibacillus lacus strain skLN1.</title>
        <authorList>
            <person name="Watanabe M."/>
            <person name="Kojima H."/>
            <person name="Fukui M."/>
        </authorList>
    </citation>
    <scope>NUCLEOTIDE SEQUENCE [LARGE SCALE GENOMIC DNA]</scope>
    <source>
        <strain evidence="7">skLN1</strain>
    </source>
</reference>
<dbReference type="EMBL" id="BDUF01000095">
    <property type="protein sequence ID" value="GAX91431.1"/>
    <property type="molecule type" value="Genomic_DNA"/>
</dbReference>
<keyword evidence="7" id="KW-1185">Reference proteome</keyword>
<comment type="caution">
    <text evidence="6">The sequence shown here is derived from an EMBL/GenBank/DDBJ whole genome shotgun (WGS) entry which is preliminary data.</text>
</comment>
<dbReference type="InterPro" id="IPR003439">
    <property type="entry name" value="ABC_transporter-like_ATP-bd"/>
</dbReference>
<evidence type="ECO:0000256" key="1">
    <source>
        <dbReference type="ARBA" id="ARBA00022448"/>
    </source>
</evidence>
<dbReference type="Gene3D" id="3.40.50.300">
    <property type="entry name" value="P-loop containing nucleotide triphosphate hydrolases"/>
    <property type="match status" value="1"/>
</dbReference>
<dbReference type="PROSITE" id="PS00211">
    <property type="entry name" value="ABC_TRANSPORTER_1"/>
    <property type="match status" value="1"/>
</dbReference>
<sequence>MIRVDQVSLAVQGKAILQGISFALEKRSSLGIIGPNGAGKSTLLHVMGGHLSPDKGRVLLNDADIKTYKAKELARKLAFMQQISQVESRFTAYETVMLARYPYLRWFQTESDRDHQICLQSMERTCTVHVKERQMDEVSGGERQRVLLAQVLAQEPELLLLDEPTTYLDLFHQMELLNMLKQEQGKGLTWAAVLHDLNLAAQYCDYLLLLQEGRVAFFGTPHELFRTNRLEEVFHVGVRVVEVPGLSVPQIIVTPKRVPLTPH</sequence>
<dbReference type="CDD" id="cd03214">
    <property type="entry name" value="ABC_Iron-Siderophores_B12_Hemin"/>
    <property type="match status" value="1"/>
</dbReference>
<dbReference type="OrthoDB" id="9787851at2"/>
<keyword evidence="4" id="KW-1278">Translocase</keyword>
<evidence type="ECO:0000313" key="7">
    <source>
        <dbReference type="Proteomes" id="UP000217785"/>
    </source>
</evidence>
<proteinExistence type="predicted"/>
<dbReference type="InterPro" id="IPR003593">
    <property type="entry name" value="AAA+_ATPase"/>
</dbReference>
<dbReference type="PANTHER" id="PTHR42794">
    <property type="entry name" value="HEMIN IMPORT ATP-BINDING PROTEIN HMUV"/>
    <property type="match status" value="1"/>
</dbReference>
<accession>A0A292YR92</accession>
<dbReference type="AlphaFoldDB" id="A0A292YR92"/>
<keyword evidence="3 6" id="KW-0067">ATP-binding</keyword>
<organism evidence="6 7">
    <name type="scientific">Effusibacillus lacus</name>
    <dbReference type="NCBI Taxonomy" id="1348429"/>
    <lineage>
        <taxon>Bacteria</taxon>
        <taxon>Bacillati</taxon>
        <taxon>Bacillota</taxon>
        <taxon>Bacilli</taxon>
        <taxon>Bacillales</taxon>
        <taxon>Alicyclobacillaceae</taxon>
        <taxon>Effusibacillus</taxon>
    </lineage>
</organism>
<dbReference type="InterPro" id="IPR027417">
    <property type="entry name" value="P-loop_NTPase"/>
</dbReference>
<gene>
    <name evidence="6" type="ORF">EFBL_3100</name>
</gene>
<evidence type="ECO:0000256" key="2">
    <source>
        <dbReference type="ARBA" id="ARBA00022741"/>
    </source>
</evidence>
<evidence type="ECO:0000259" key="5">
    <source>
        <dbReference type="PROSITE" id="PS50893"/>
    </source>
</evidence>
<dbReference type="FunFam" id="3.40.50.300:FF:000134">
    <property type="entry name" value="Iron-enterobactin ABC transporter ATP-binding protein"/>
    <property type="match status" value="1"/>
</dbReference>
<feature type="domain" description="ABC transporter" evidence="5">
    <location>
        <begin position="2"/>
        <end position="237"/>
    </location>
</feature>
<dbReference type="PROSITE" id="PS50893">
    <property type="entry name" value="ABC_TRANSPORTER_2"/>
    <property type="match status" value="1"/>
</dbReference>
<protein>
    <submittedName>
        <fullName evidence="6">ABC transporter ATP-binding protein</fullName>
    </submittedName>
</protein>
<dbReference type="Pfam" id="PF00005">
    <property type="entry name" value="ABC_tran"/>
    <property type="match status" value="1"/>
</dbReference>
<name>A0A292YR92_9BACL</name>
<evidence type="ECO:0000256" key="4">
    <source>
        <dbReference type="ARBA" id="ARBA00022967"/>
    </source>
</evidence>
<dbReference type="InterPro" id="IPR017871">
    <property type="entry name" value="ABC_transporter-like_CS"/>
</dbReference>
<dbReference type="SUPFAM" id="SSF52540">
    <property type="entry name" value="P-loop containing nucleoside triphosphate hydrolases"/>
    <property type="match status" value="1"/>
</dbReference>